<reference evidence="1" key="1">
    <citation type="submission" date="2022-08" db="EMBL/GenBank/DDBJ databases">
        <authorList>
            <person name="Kallberg Y."/>
            <person name="Tangrot J."/>
            <person name="Rosling A."/>
        </authorList>
    </citation>
    <scope>NUCLEOTIDE SEQUENCE</scope>
    <source>
        <strain evidence="1">Wild A</strain>
    </source>
</reference>
<feature type="non-terminal residue" evidence="1">
    <location>
        <position position="1"/>
    </location>
</feature>
<dbReference type="OrthoDB" id="2421460at2759"/>
<proteinExistence type="predicted"/>
<organism evidence="1 2">
    <name type="scientific">Funneliformis geosporum</name>
    <dbReference type="NCBI Taxonomy" id="1117311"/>
    <lineage>
        <taxon>Eukaryota</taxon>
        <taxon>Fungi</taxon>
        <taxon>Fungi incertae sedis</taxon>
        <taxon>Mucoromycota</taxon>
        <taxon>Glomeromycotina</taxon>
        <taxon>Glomeromycetes</taxon>
        <taxon>Glomerales</taxon>
        <taxon>Glomeraceae</taxon>
        <taxon>Funneliformis</taxon>
    </lineage>
</organism>
<evidence type="ECO:0000313" key="1">
    <source>
        <dbReference type="EMBL" id="CAI2198037.1"/>
    </source>
</evidence>
<dbReference type="AlphaFoldDB" id="A0A9W4TAB6"/>
<gene>
    <name evidence="1" type="ORF">FWILDA_LOCUS18374</name>
</gene>
<keyword evidence="2" id="KW-1185">Reference proteome</keyword>
<comment type="caution">
    <text evidence="1">The sequence shown here is derived from an EMBL/GenBank/DDBJ whole genome shotgun (WGS) entry which is preliminary data.</text>
</comment>
<protein>
    <submittedName>
        <fullName evidence="1">4692_t:CDS:1</fullName>
    </submittedName>
</protein>
<sequence length="119" mass="13956">AYQDIEDEDLFKGEDSSEEEGEMIILGLTLLLEIRYFEQRTHVIKSKNWRCNILPNYDDIRFKKIMRMDSINFQKLISVLNPLPIFQNNSNNLQASVELQLAVFLKRIGSKENIFEISS</sequence>
<dbReference type="EMBL" id="CAMKVN010017659">
    <property type="protein sequence ID" value="CAI2198037.1"/>
    <property type="molecule type" value="Genomic_DNA"/>
</dbReference>
<evidence type="ECO:0000313" key="2">
    <source>
        <dbReference type="Proteomes" id="UP001153678"/>
    </source>
</evidence>
<feature type="non-terminal residue" evidence="1">
    <location>
        <position position="119"/>
    </location>
</feature>
<dbReference type="Proteomes" id="UP001153678">
    <property type="component" value="Unassembled WGS sequence"/>
</dbReference>
<name>A0A9W4TAB6_9GLOM</name>
<accession>A0A9W4TAB6</accession>